<dbReference type="EMBL" id="KV784355">
    <property type="protein sequence ID" value="OEU19933.1"/>
    <property type="molecule type" value="Genomic_DNA"/>
</dbReference>
<protein>
    <recommendedName>
        <fullName evidence="3">Six-hairpin glycosidase</fullName>
    </recommendedName>
</protein>
<reference evidence="1 2" key="1">
    <citation type="submission" date="2016-09" db="EMBL/GenBank/DDBJ databases">
        <title>Extensive genetic diversity and differential bi-allelic expression allows diatom success in the polar Southern Ocean.</title>
        <authorList>
            <consortium name="DOE Joint Genome Institute"/>
            <person name="Mock T."/>
            <person name="Otillar R.P."/>
            <person name="Strauss J."/>
            <person name="Dupont C."/>
            <person name="Frickenhaus S."/>
            <person name="Maumus F."/>
            <person name="Mcmullan M."/>
            <person name="Sanges R."/>
            <person name="Schmutz J."/>
            <person name="Toseland A."/>
            <person name="Valas R."/>
            <person name="Veluchamy A."/>
            <person name="Ward B.J."/>
            <person name="Allen A."/>
            <person name="Barry K."/>
            <person name="Falciatore A."/>
            <person name="Ferrante M."/>
            <person name="Fortunato A.E."/>
            <person name="Gloeckner G."/>
            <person name="Gruber A."/>
            <person name="Hipkin R."/>
            <person name="Janech M."/>
            <person name="Kroth P."/>
            <person name="Leese F."/>
            <person name="Lindquist E."/>
            <person name="Lyon B.R."/>
            <person name="Martin J."/>
            <person name="Mayer C."/>
            <person name="Parker M."/>
            <person name="Quesneville H."/>
            <person name="Raymond J."/>
            <person name="Uhlig C."/>
            <person name="Valentin K.U."/>
            <person name="Worden A.Z."/>
            <person name="Armbrust E.V."/>
            <person name="Bowler C."/>
            <person name="Green B."/>
            <person name="Moulton V."/>
            <person name="Van Oosterhout C."/>
            <person name="Grigoriev I."/>
        </authorList>
    </citation>
    <scope>NUCLEOTIDE SEQUENCE [LARGE SCALE GENOMIC DNA]</scope>
    <source>
        <strain evidence="1 2">CCMP1102</strain>
    </source>
</reference>
<evidence type="ECO:0000313" key="1">
    <source>
        <dbReference type="EMBL" id="OEU19933.1"/>
    </source>
</evidence>
<gene>
    <name evidence="1" type="ORF">FRACYDRAFT_235996</name>
</gene>
<dbReference type="KEGG" id="fcy:FRACYDRAFT_235996"/>
<accession>A0A1E7FQ58</accession>
<keyword evidence="2" id="KW-1185">Reference proteome</keyword>
<evidence type="ECO:0008006" key="3">
    <source>
        <dbReference type="Google" id="ProtNLM"/>
    </source>
</evidence>
<proteinExistence type="predicted"/>
<evidence type="ECO:0000313" key="2">
    <source>
        <dbReference type="Proteomes" id="UP000095751"/>
    </source>
</evidence>
<name>A0A1E7FQ58_9STRA</name>
<organism evidence="1 2">
    <name type="scientific">Fragilariopsis cylindrus CCMP1102</name>
    <dbReference type="NCBI Taxonomy" id="635003"/>
    <lineage>
        <taxon>Eukaryota</taxon>
        <taxon>Sar</taxon>
        <taxon>Stramenopiles</taxon>
        <taxon>Ochrophyta</taxon>
        <taxon>Bacillariophyta</taxon>
        <taxon>Bacillariophyceae</taxon>
        <taxon>Bacillariophycidae</taxon>
        <taxon>Bacillariales</taxon>
        <taxon>Bacillariaceae</taxon>
        <taxon>Fragilariopsis</taxon>
    </lineage>
</organism>
<dbReference type="InParanoid" id="A0A1E7FQ58"/>
<sequence>MYCIEKRVYLRRLGWLASGISLVLLVTRVDALQHASSSSRNAYRVRVSQEILEGLQSSSSSANANTDTGTSSSTSHLLDLETDFYDDSTGLYSEGVWHNCMAGIAGLRVHRVNQNQHLYDDAIRIADSLFRYSWDGTSFRRRIWSGNWDHSRLQLPDTDIVQANYYKESPEHRCVQHAIALVFWSILAQQDDNNVKENSSKIRSQQSTIAKQFVDEFWNGHRWTTISRTQGYGTLLRPSASSGATTRTTESSSTNTTYYRAVDQALAVLACLQHLQLLDSKENESENKDEMDRIIHLIQTTCNDLLDDKDGFGYNNLPNSQTYLGLNRNRNFWHEGFVMLALTSAREYIWPMDTQAGSLKMLWNGLMERYTTTDTSTTTGKENDNAGTTIWHWALSEKDIEYNVRYCGDNALAYAIRRNMQCNNIDDNDEDSFWTFIDILRSKNKSNSNTNQLASVADAYPQVRLHPNTELAALLVWPP</sequence>
<dbReference type="AlphaFoldDB" id="A0A1E7FQ58"/>
<dbReference type="Proteomes" id="UP000095751">
    <property type="component" value="Unassembled WGS sequence"/>
</dbReference>